<organism evidence="1 2">
    <name type="scientific">Trichonephila inaurata madagascariensis</name>
    <dbReference type="NCBI Taxonomy" id="2747483"/>
    <lineage>
        <taxon>Eukaryota</taxon>
        <taxon>Metazoa</taxon>
        <taxon>Ecdysozoa</taxon>
        <taxon>Arthropoda</taxon>
        <taxon>Chelicerata</taxon>
        <taxon>Arachnida</taxon>
        <taxon>Araneae</taxon>
        <taxon>Araneomorphae</taxon>
        <taxon>Entelegynae</taxon>
        <taxon>Araneoidea</taxon>
        <taxon>Nephilidae</taxon>
        <taxon>Trichonephila</taxon>
        <taxon>Trichonephila inaurata</taxon>
    </lineage>
</organism>
<dbReference type="Proteomes" id="UP000886998">
    <property type="component" value="Unassembled WGS sequence"/>
</dbReference>
<reference evidence="1" key="1">
    <citation type="submission" date="2020-08" db="EMBL/GenBank/DDBJ databases">
        <title>Multicomponent nature underlies the extraordinary mechanical properties of spider dragline silk.</title>
        <authorList>
            <person name="Kono N."/>
            <person name="Nakamura H."/>
            <person name="Mori M."/>
            <person name="Yoshida Y."/>
            <person name="Ohtoshi R."/>
            <person name="Malay A.D."/>
            <person name="Moran D.A.P."/>
            <person name="Tomita M."/>
            <person name="Numata K."/>
            <person name="Arakawa K."/>
        </authorList>
    </citation>
    <scope>NUCLEOTIDE SEQUENCE</scope>
</reference>
<protein>
    <submittedName>
        <fullName evidence="1">Retrovirus-related Pol polyprotein from transposon 297</fullName>
    </submittedName>
</protein>
<name>A0A8X7C809_9ARAC</name>
<proteinExistence type="predicted"/>
<dbReference type="AlphaFoldDB" id="A0A8X7C809"/>
<comment type="caution">
    <text evidence="1">The sequence shown here is derived from an EMBL/GenBank/DDBJ whole genome shotgun (WGS) entry which is preliminary data.</text>
</comment>
<evidence type="ECO:0000313" key="2">
    <source>
        <dbReference type="Proteomes" id="UP000886998"/>
    </source>
</evidence>
<dbReference type="OrthoDB" id="3863715at2759"/>
<accession>A0A8X7C809</accession>
<gene>
    <name evidence="1" type="primary">pol_573</name>
    <name evidence="1" type="ORF">TNIN_314061</name>
</gene>
<sequence>MALLFITTELEINSWQKLKRALIDEFSLEINSASLHDLLRKRRIRDCETSSEYFLKMKELCNSGKIDDYALMHYVIKGINDRQENKINPYGFNNLAKFKEKLNIYEVIKADYVKCRDDFDKTKPKYGFNNRYNSCDKMKTKYAEKLSFRKDVVKKNKMKCDNNNTGHEIYHNRICFNCEDPKHISGNCM</sequence>
<keyword evidence="2" id="KW-1185">Reference proteome</keyword>
<evidence type="ECO:0000313" key="1">
    <source>
        <dbReference type="EMBL" id="GFY59325.1"/>
    </source>
</evidence>
<dbReference type="EMBL" id="BMAV01012567">
    <property type="protein sequence ID" value="GFY59325.1"/>
    <property type="molecule type" value="Genomic_DNA"/>
</dbReference>